<dbReference type="EMBL" id="DF977461">
    <property type="protein sequence ID" value="GAW25939.1"/>
    <property type="molecule type" value="Genomic_DNA"/>
</dbReference>
<sequence length="220" mass="25345">MNRIYRDAARVLVWLGLHMNKEAVQAFRFVHELDAALTSHTMNGKSRDIDIIGLERYISENQKALQALADRPWFKRGWVVQEIGTSTPATMIWGDATIDWEILANMCEKLKGYHHLRSRLGIATSDVSFLFRRFVEPDKKTHYANRFNFVYELQRARHLQFSDDRDRVFAFLGHFSTRSLQSFGCGPVSIMADYTKTVERTYIDVAIQILRANPAAAPSC</sequence>
<dbReference type="Pfam" id="PF06985">
    <property type="entry name" value="HET"/>
    <property type="match status" value="1"/>
</dbReference>
<accession>A0A1S8A7D8</accession>
<feature type="domain" description="Heterokaryon incompatibility" evidence="1">
    <location>
        <begin position="1"/>
        <end position="82"/>
    </location>
</feature>
<organism evidence="2">
    <name type="scientific">Rosellinia necatrix</name>
    <name type="common">White root-rot fungus</name>
    <dbReference type="NCBI Taxonomy" id="77044"/>
    <lineage>
        <taxon>Eukaryota</taxon>
        <taxon>Fungi</taxon>
        <taxon>Dikarya</taxon>
        <taxon>Ascomycota</taxon>
        <taxon>Pezizomycotina</taxon>
        <taxon>Sordariomycetes</taxon>
        <taxon>Xylariomycetidae</taxon>
        <taxon>Xylariales</taxon>
        <taxon>Xylariaceae</taxon>
        <taxon>Rosellinia</taxon>
    </lineage>
</organism>
<dbReference type="Proteomes" id="UP000054516">
    <property type="component" value="Unassembled WGS sequence"/>
</dbReference>
<proteinExistence type="predicted"/>
<gene>
    <name evidence="2" type="ORF">SAMD00023353_1601100</name>
</gene>
<dbReference type="OrthoDB" id="2504919at2759"/>
<keyword evidence="3" id="KW-1185">Reference proteome</keyword>
<dbReference type="InterPro" id="IPR010730">
    <property type="entry name" value="HET"/>
</dbReference>
<dbReference type="AlphaFoldDB" id="A0A1S8A7D8"/>
<dbReference type="PANTHER" id="PTHR24148:SF73">
    <property type="entry name" value="HET DOMAIN PROTEIN (AFU_ORTHOLOGUE AFUA_8G01020)"/>
    <property type="match status" value="1"/>
</dbReference>
<evidence type="ECO:0000313" key="2">
    <source>
        <dbReference type="EMBL" id="GAW25939.1"/>
    </source>
</evidence>
<dbReference type="STRING" id="77044.A0A1S8A7D8"/>
<reference evidence="2" key="1">
    <citation type="submission" date="2016-03" db="EMBL/GenBank/DDBJ databases">
        <title>Draft genome sequence of Rosellinia necatrix.</title>
        <authorList>
            <person name="Kanematsu S."/>
        </authorList>
    </citation>
    <scope>NUCLEOTIDE SEQUENCE [LARGE SCALE GENOMIC DNA]</scope>
    <source>
        <strain evidence="2">W97</strain>
    </source>
</reference>
<dbReference type="InterPro" id="IPR052895">
    <property type="entry name" value="HetReg/Transcr_Mod"/>
</dbReference>
<dbReference type="PANTHER" id="PTHR24148">
    <property type="entry name" value="ANKYRIN REPEAT DOMAIN-CONTAINING PROTEIN 39 HOMOLOG-RELATED"/>
    <property type="match status" value="1"/>
</dbReference>
<name>A0A1S8A7D8_ROSNE</name>
<evidence type="ECO:0000259" key="1">
    <source>
        <dbReference type="Pfam" id="PF06985"/>
    </source>
</evidence>
<evidence type="ECO:0000313" key="3">
    <source>
        <dbReference type="Proteomes" id="UP000054516"/>
    </source>
</evidence>
<protein>
    <submittedName>
        <fullName evidence="2">Putative het domain-containing protein</fullName>
    </submittedName>
</protein>